<proteinExistence type="predicted"/>
<sequence>MNVDRSAEAKEERKEYFDKLLKAIPTMAGQRRTRKEEEEDQPNDPPSEKQGREEEEDGQQQSEAYTCGSSSQLMTDLGDDGRDANVGLARLDRLIVDAKNSLFVGSWLLHMDVPCVRGSVG</sequence>
<gene>
    <name evidence="2" type="ORF">AB1Y20_018407</name>
</gene>
<name>A0AB34JNC0_PRYPA</name>
<evidence type="ECO:0000256" key="1">
    <source>
        <dbReference type="SAM" id="MobiDB-lite"/>
    </source>
</evidence>
<evidence type="ECO:0000313" key="2">
    <source>
        <dbReference type="EMBL" id="KAL1523469.1"/>
    </source>
</evidence>
<dbReference type="Proteomes" id="UP001515480">
    <property type="component" value="Unassembled WGS sequence"/>
</dbReference>
<evidence type="ECO:0000313" key="3">
    <source>
        <dbReference type="Proteomes" id="UP001515480"/>
    </source>
</evidence>
<feature type="region of interest" description="Disordered" evidence="1">
    <location>
        <begin position="21"/>
        <end position="83"/>
    </location>
</feature>
<accession>A0AB34JNC0</accession>
<keyword evidence="3" id="KW-1185">Reference proteome</keyword>
<dbReference type="AlphaFoldDB" id="A0AB34JNC0"/>
<reference evidence="2 3" key="1">
    <citation type="journal article" date="2024" name="Science">
        <title>Giant polyketide synthase enzymes in the biosynthesis of giant marine polyether toxins.</title>
        <authorList>
            <person name="Fallon T.R."/>
            <person name="Shende V.V."/>
            <person name="Wierzbicki I.H."/>
            <person name="Pendleton A.L."/>
            <person name="Watervoot N.F."/>
            <person name="Auber R.P."/>
            <person name="Gonzalez D.J."/>
            <person name="Wisecaver J.H."/>
            <person name="Moore B.S."/>
        </authorList>
    </citation>
    <scope>NUCLEOTIDE SEQUENCE [LARGE SCALE GENOMIC DNA]</scope>
    <source>
        <strain evidence="2 3">12B1</strain>
    </source>
</reference>
<comment type="caution">
    <text evidence="2">The sequence shown here is derived from an EMBL/GenBank/DDBJ whole genome shotgun (WGS) entry which is preliminary data.</text>
</comment>
<organism evidence="2 3">
    <name type="scientific">Prymnesium parvum</name>
    <name type="common">Toxic golden alga</name>
    <dbReference type="NCBI Taxonomy" id="97485"/>
    <lineage>
        <taxon>Eukaryota</taxon>
        <taxon>Haptista</taxon>
        <taxon>Haptophyta</taxon>
        <taxon>Prymnesiophyceae</taxon>
        <taxon>Prymnesiales</taxon>
        <taxon>Prymnesiaceae</taxon>
        <taxon>Prymnesium</taxon>
    </lineage>
</organism>
<dbReference type="EMBL" id="JBGBPQ010000006">
    <property type="protein sequence ID" value="KAL1523469.1"/>
    <property type="molecule type" value="Genomic_DNA"/>
</dbReference>
<protein>
    <submittedName>
        <fullName evidence="2">Uncharacterized protein</fullName>
    </submittedName>
</protein>